<proteinExistence type="predicted"/>
<gene>
    <name evidence="2" type="ORF">PSQ19_18660</name>
</gene>
<keyword evidence="3" id="KW-1185">Reference proteome</keyword>
<feature type="domain" description="Beta-galactosidase trimerisation" evidence="1">
    <location>
        <begin position="377"/>
        <end position="434"/>
    </location>
</feature>
<evidence type="ECO:0000259" key="1">
    <source>
        <dbReference type="Pfam" id="PF08532"/>
    </source>
</evidence>
<dbReference type="Pfam" id="PF08532">
    <property type="entry name" value="Glyco_hydro_42M"/>
    <property type="match status" value="1"/>
</dbReference>
<dbReference type="Pfam" id="PF14871">
    <property type="entry name" value="GHL6"/>
    <property type="match status" value="1"/>
</dbReference>
<dbReference type="InterPro" id="IPR028212">
    <property type="entry name" value="GHL6"/>
</dbReference>
<evidence type="ECO:0000313" key="3">
    <source>
        <dbReference type="Proteomes" id="UP001220530"/>
    </source>
</evidence>
<name>A0ABY7YMP5_9HYPH</name>
<dbReference type="Gene3D" id="3.20.20.80">
    <property type="entry name" value="Glycosidases"/>
    <property type="match status" value="1"/>
</dbReference>
<dbReference type="InterPro" id="IPR017853">
    <property type="entry name" value="GH"/>
</dbReference>
<evidence type="ECO:0000313" key="2">
    <source>
        <dbReference type="EMBL" id="WDR02573.1"/>
    </source>
</evidence>
<dbReference type="CDD" id="cd03143">
    <property type="entry name" value="A4_beta-galactosidase_middle_domain"/>
    <property type="match status" value="1"/>
</dbReference>
<dbReference type="SUPFAM" id="SSF51445">
    <property type="entry name" value="(Trans)glycosidases"/>
    <property type="match status" value="1"/>
</dbReference>
<reference evidence="2 3" key="1">
    <citation type="submission" date="2023-02" db="EMBL/GenBank/DDBJ databases">
        <title>Devosia algicola sp. nov., isolated from the phycosphere of marine algae.</title>
        <authorList>
            <person name="Kim J.M."/>
            <person name="Lee J.K."/>
            <person name="Choi B.J."/>
            <person name="Bayburt H."/>
            <person name="Jeon C.O."/>
        </authorList>
    </citation>
    <scope>NUCLEOTIDE SEQUENCE [LARGE SCALE GENOMIC DNA]</scope>
    <source>
        <strain evidence="2 3">G20-9</strain>
    </source>
</reference>
<dbReference type="RefSeq" id="WP_282218975.1">
    <property type="nucleotide sequence ID" value="NZ_CP118246.1"/>
</dbReference>
<sequence length="667" mass="74214">MRFRQIHLDFHTSGRIPDIGSKFDPKAFGKAFKDAYVDSVTVFSKCHHGYSYHPTKVGEMHPHLEFDLLRGQLDALHAENINAPIYLTATWDELAAFNHPEWRTVAPDGSLPRFMSEPNGAGWASLDFSTPYLDYLCNQVEEVMENYPDGDGIFMDISWQLPSISASAQAQMEKQGLDWTDPDDRAKFTIQSSENFFQRVQDAVVKHNPKTPLFFNSGHIRKGMRQHYHQHYTHLELESLPTAGWGYEHFPLSARYVEQMDMPFLGMTGKFHYHWGEVGGYKKPDAMIYECGAMIAQGARCSIGDHLHPTAAIDNSTMRVIAPAYKWVAEREAWAEGSTNRAEIGLVSVEAMSRNTLSDRPNKTYAADEGAVRILMEGQFTFDVLDRESDLSGYRLIILPDEISLDDAYRAKLRTYADAGGKVLTTGASGIDADTGFLFDVGATWQGVSEMAGGDYLLPTPDWRADGIDEPLFMYQPAQLISVKDGETLGDVYFPYFDRTPRHFSGHVNAPSCPDASGFAAGVRKGNFTHIAHPIFSCYRQAGAVSMLEIAEKAIRSALGGDKAVTTSLPRAGRVTVRNQAKQNRDVVHLLHATPALRGNLRGSNIQPIQDLVTLHDIAVSMHVDGKVAEVKIVPDNTVLAHDLKGDILSFKVPEVRGHQMIEISYS</sequence>
<dbReference type="Proteomes" id="UP001220530">
    <property type="component" value="Chromosome"/>
</dbReference>
<dbReference type="Gene3D" id="3.40.50.880">
    <property type="match status" value="1"/>
</dbReference>
<accession>A0ABY7YMP5</accession>
<organism evidence="2 3">
    <name type="scientific">Devosia algicola</name>
    <dbReference type="NCBI Taxonomy" id="3026418"/>
    <lineage>
        <taxon>Bacteria</taxon>
        <taxon>Pseudomonadati</taxon>
        <taxon>Pseudomonadota</taxon>
        <taxon>Alphaproteobacteria</taxon>
        <taxon>Hyphomicrobiales</taxon>
        <taxon>Devosiaceae</taxon>
        <taxon>Devosia</taxon>
    </lineage>
</organism>
<protein>
    <submittedName>
        <fullName evidence="2">Beta-galactosidase trimerization domain-containing protein</fullName>
    </submittedName>
</protein>
<dbReference type="InterPro" id="IPR029062">
    <property type="entry name" value="Class_I_gatase-like"/>
</dbReference>
<dbReference type="InterPro" id="IPR013738">
    <property type="entry name" value="Beta_galactosidase_Trimer"/>
</dbReference>
<dbReference type="SUPFAM" id="SSF52317">
    <property type="entry name" value="Class I glutamine amidotransferase-like"/>
    <property type="match status" value="1"/>
</dbReference>
<dbReference type="EMBL" id="CP118246">
    <property type="protein sequence ID" value="WDR02573.1"/>
    <property type="molecule type" value="Genomic_DNA"/>
</dbReference>